<evidence type="ECO:0000313" key="2">
    <source>
        <dbReference type="Proteomes" id="UP001576774"/>
    </source>
</evidence>
<dbReference type="GO" id="GO:0016787">
    <property type="term" value="F:hydrolase activity"/>
    <property type="evidence" value="ECO:0007669"/>
    <property type="project" value="UniProtKB-KW"/>
</dbReference>
<dbReference type="SUPFAM" id="SSF51445">
    <property type="entry name" value="(Trans)glycosidases"/>
    <property type="match status" value="1"/>
</dbReference>
<dbReference type="RefSeq" id="WP_413270673.1">
    <property type="nucleotide sequence ID" value="NZ_JBHFNQ010000090.1"/>
</dbReference>
<dbReference type="Proteomes" id="UP001576774">
    <property type="component" value="Unassembled WGS sequence"/>
</dbReference>
<keyword evidence="2" id="KW-1185">Reference proteome</keyword>
<comment type="caution">
    <text evidence="1">The sequence shown here is derived from an EMBL/GenBank/DDBJ whole genome shotgun (WGS) entry which is preliminary data.</text>
</comment>
<accession>A0ABV4X468</accession>
<sequence>PTAIDLHKRLVAEVKSANPWYYEVSKCAPQEALRHLQKAFGHWFKVPKRGKPRFKKKNILKKLNGYHKATMDAIIRCYQYWIAVTDCDGFRIDAAKHIPKDICAQRNSLAATNLHHYISRYFSGDVYSPSSFCLACRSSCF</sequence>
<name>A0ABV4X468_9CYAN</name>
<reference evidence="1 2" key="1">
    <citation type="submission" date="2024-09" db="EMBL/GenBank/DDBJ databases">
        <title>Floridaenema gen nov. (Aerosakkonemataceae, Aerosakkonematales ord. nov., Cyanobacteria) from benthic tropical and subtropical fresh waters, with the description of four new species.</title>
        <authorList>
            <person name="Moretto J.A."/>
            <person name="Berthold D.E."/>
            <person name="Lefler F.W."/>
            <person name="Huang I.-S."/>
            <person name="Laughinghouse H. IV."/>
        </authorList>
    </citation>
    <scope>NUCLEOTIDE SEQUENCE [LARGE SCALE GENOMIC DNA]</scope>
    <source>
        <strain evidence="1 2">BLCC-F46</strain>
    </source>
</reference>
<dbReference type="EMBL" id="JBHFNQ010000090">
    <property type="protein sequence ID" value="MFB2877576.1"/>
    <property type="molecule type" value="Genomic_DNA"/>
</dbReference>
<dbReference type="InterPro" id="IPR017853">
    <property type="entry name" value="GH"/>
</dbReference>
<evidence type="ECO:0000313" key="1">
    <source>
        <dbReference type="EMBL" id="MFB2877576.1"/>
    </source>
</evidence>
<dbReference type="Gene3D" id="3.20.20.80">
    <property type="entry name" value="Glycosidases"/>
    <property type="match status" value="1"/>
</dbReference>
<keyword evidence="1" id="KW-0378">Hydrolase</keyword>
<proteinExistence type="predicted"/>
<organism evidence="1 2">
    <name type="scientific">Floridaenema aerugineum BLCC-F46</name>
    <dbReference type="NCBI Taxonomy" id="3153654"/>
    <lineage>
        <taxon>Bacteria</taxon>
        <taxon>Bacillati</taxon>
        <taxon>Cyanobacteriota</taxon>
        <taxon>Cyanophyceae</taxon>
        <taxon>Oscillatoriophycideae</taxon>
        <taxon>Aerosakkonematales</taxon>
        <taxon>Aerosakkonemataceae</taxon>
        <taxon>Floridanema</taxon>
        <taxon>Floridanema aerugineum</taxon>
    </lineage>
</organism>
<feature type="non-terminal residue" evidence="1">
    <location>
        <position position="1"/>
    </location>
</feature>
<gene>
    <name evidence="1" type="ORF">ACE1CC_12045</name>
</gene>
<protein>
    <submittedName>
        <fullName evidence="1">Alpha-amylase family glycosyl hydrolase</fullName>
    </submittedName>
</protein>